<keyword evidence="2" id="KW-1185">Reference proteome</keyword>
<proteinExistence type="predicted"/>
<accession>A0A7W9HGZ8</accession>
<comment type="caution">
    <text evidence="1">The sequence shown here is derived from an EMBL/GenBank/DDBJ whole genome shotgun (WGS) entry which is preliminary data.</text>
</comment>
<dbReference type="SUPFAM" id="SSF140453">
    <property type="entry name" value="EsxAB dimer-like"/>
    <property type="match status" value="1"/>
</dbReference>
<dbReference type="RefSeq" id="WP_184918486.1">
    <property type="nucleotide sequence ID" value="NZ_JACHMO010000001.1"/>
</dbReference>
<organism evidence="1 2">
    <name type="scientific">Saccharothrix ecbatanensis</name>
    <dbReference type="NCBI Taxonomy" id="1105145"/>
    <lineage>
        <taxon>Bacteria</taxon>
        <taxon>Bacillati</taxon>
        <taxon>Actinomycetota</taxon>
        <taxon>Actinomycetes</taxon>
        <taxon>Pseudonocardiales</taxon>
        <taxon>Pseudonocardiaceae</taxon>
        <taxon>Saccharothrix</taxon>
    </lineage>
</organism>
<evidence type="ECO:0000313" key="2">
    <source>
        <dbReference type="Proteomes" id="UP000552097"/>
    </source>
</evidence>
<dbReference type="EMBL" id="JACHMO010000001">
    <property type="protein sequence ID" value="MBB5802025.1"/>
    <property type="molecule type" value="Genomic_DNA"/>
</dbReference>
<name>A0A7W9HGZ8_9PSEU</name>
<protein>
    <submittedName>
        <fullName evidence="1">Uncharacterized protein YukE</fullName>
    </submittedName>
</protein>
<gene>
    <name evidence="1" type="ORF">F4560_001793</name>
</gene>
<dbReference type="Proteomes" id="UP000552097">
    <property type="component" value="Unassembled WGS sequence"/>
</dbReference>
<dbReference type="AlphaFoldDB" id="A0A7W9HGZ8"/>
<reference evidence="1 2" key="1">
    <citation type="submission" date="2020-08" db="EMBL/GenBank/DDBJ databases">
        <title>Sequencing the genomes of 1000 actinobacteria strains.</title>
        <authorList>
            <person name="Klenk H.-P."/>
        </authorList>
    </citation>
    <scope>NUCLEOTIDE SEQUENCE [LARGE SCALE GENOMIC DNA]</scope>
    <source>
        <strain evidence="1 2">DSM 45486</strain>
    </source>
</reference>
<evidence type="ECO:0000313" key="1">
    <source>
        <dbReference type="EMBL" id="MBB5802025.1"/>
    </source>
</evidence>
<dbReference type="InterPro" id="IPR036689">
    <property type="entry name" value="ESAT-6-like_sf"/>
</dbReference>
<sequence>MGDVIKAAPKAIELLGDLVQRQSVGIAAHIKALERNQVSDIGQGLFQEITGHLESLRFHAQDNTRRALSLAGSSAVELAGAARFYGATDLAEADRLDKTYPTVPTYPRNVEAGELPAGVASSGFTDVVETRYYNGPGETSLEKEVLRDKWPMGLEDKLAQWLSPGDLGSVAAMADKIAQKILGWSPLGRITEVYSGDWDAIYRESVVIADTGTAFDGIVKNLQRGRYAIQEFWDGNAAAAAAQWLDRFTLGCAEHAKYCHDVAKKVSLLAEAAFHLYQTIGFLLETLIDAIVALLTAMRGKPVLKFLGTIADVATGGQARFIGSIIGIANKIQSAVDQLWAIAHGFAAVVQTVRAEGDGVRAIWPWSHFDHPAAS</sequence>